<dbReference type="GO" id="GO:0005737">
    <property type="term" value="C:cytoplasm"/>
    <property type="evidence" value="ECO:0007669"/>
    <property type="project" value="UniProtKB-SubCell"/>
</dbReference>
<dbReference type="GO" id="GO:0046872">
    <property type="term" value="F:metal ion binding"/>
    <property type="evidence" value="ECO:0007669"/>
    <property type="project" value="UniProtKB-KW"/>
</dbReference>
<dbReference type="InterPro" id="IPR050499">
    <property type="entry name" value="PEP-utilizing_PTS_enzyme"/>
</dbReference>
<evidence type="ECO:0000256" key="6">
    <source>
        <dbReference type="ARBA" id="ARBA00012232"/>
    </source>
</evidence>
<comment type="similarity">
    <text evidence="5">Belongs to the PEP-utilizing enzyme family.</text>
</comment>
<comment type="function">
    <text evidence="3">General (non sugar-specific) component of the phosphoenolpyruvate-dependent sugar phosphotransferase system (sugar PTS). This major carbohydrate active-transport system catalyzes the phosphorylation of incoming sugar substrates concomitantly with their translocation across the cell membrane. Enzyme I transfers the phosphoryl group from phosphoenolpyruvate (PEP) to the phosphoryl carrier protein (HPr).</text>
</comment>
<evidence type="ECO:0000259" key="17">
    <source>
        <dbReference type="Pfam" id="PF00391"/>
    </source>
</evidence>
<evidence type="ECO:0000259" key="18">
    <source>
        <dbReference type="Pfam" id="PF02896"/>
    </source>
</evidence>
<reference evidence="21" key="1">
    <citation type="submission" date="2018-11" db="EMBL/GenBank/DDBJ databases">
        <title>Genome sequencing of a novel mesophilic and cellulolytic organism within the genus Hungateiclostridium.</title>
        <authorList>
            <person name="Rettenmaier R."/>
            <person name="Liebl W."/>
            <person name="Zverlov V."/>
        </authorList>
    </citation>
    <scope>NUCLEOTIDE SEQUENCE [LARGE SCALE GENOMIC DNA]</scope>
    <source>
        <strain evidence="21">N2K1</strain>
    </source>
</reference>
<evidence type="ECO:0000256" key="4">
    <source>
        <dbReference type="ARBA" id="ARBA00004496"/>
    </source>
</evidence>
<keyword evidence="21" id="KW-1185">Reference proteome</keyword>
<keyword evidence="9" id="KW-0963">Cytoplasm</keyword>
<dbReference type="SUPFAM" id="SSF52009">
    <property type="entry name" value="Phosphohistidine domain"/>
    <property type="match status" value="1"/>
</dbReference>
<evidence type="ECO:0000256" key="10">
    <source>
        <dbReference type="ARBA" id="ARBA00022597"/>
    </source>
</evidence>
<proteinExistence type="inferred from homology"/>
<dbReference type="GO" id="GO:0008965">
    <property type="term" value="F:phosphoenolpyruvate-protein phosphotransferase activity"/>
    <property type="evidence" value="ECO:0007669"/>
    <property type="project" value="UniProtKB-EC"/>
</dbReference>
<keyword evidence="13" id="KW-0479">Metal-binding</keyword>
<keyword evidence="14" id="KW-0418">Kinase</keyword>
<feature type="domain" description="Phosphotransferase system enzyme I N-terminal" evidence="19">
    <location>
        <begin position="8"/>
        <end position="130"/>
    </location>
</feature>
<dbReference type="InterPro" id="IPR006318">
    <property type="entry name" value="PTS_EI-like"/>
</dbReference>
<evidence type="ECO:0000256" key="1">
    <source>
        <dbReference type="ARBA" id="ARBA00000683"/>
    </source>
</evidence>
<dbReference type="EMBL" id="RLII01000006">
    <property type="protein sequence ID" value="RXE59487.1"/>
    <property type="molecule type" value="Genomic_DNA"/>
</dbReference>
<dbReference type="InterPro" id="IPR036618">
    <property type="entry name" value="PtsI_HPr-bd_sf"/>
</dbReference>
<evidence type="ECO:0000256" key="7">
    <source>
        <dbReference type="ARBA" id="ARBA00016544"/>
    </source>
</evidence>
<dbReference type="GO" id="GO:0009401">
    <property type="term" value="P:phosphoenolpyruvate-dependent sugar phosphotransferase system"/>
    <property type="evidence" value="ECO:0007669"/>
    <property type="project" value="UniProtKB-KW"/>
</dbReference>
<dbReference type="Pfam" id="PF02896">
    <property type="entry name" value="PEP-utilizers_C"/>
    <property type="match status" value="1"/>
</dbReference>
<organism evidence="20 21">
    <name type="scientific">Acetivibrio mesophilus</name>
    <dbReference type="NCBI Taxonomy" id="2487273"/>
    <lineage>
        <taxon>Bacteria</taxon>
        <taxon>Bacillati</taxon>
        <taxon>Bacillota</taxon>
        <taxon>Clostridia</taxon>
        <taxon>Eubacteriales</taxon>
        <taxon>Oscillospiraceae</taxon>
        <taxon>Acetivibrio</taxon>
    </lineage>
</organism>
<dbReference type="InterPro" id="IPR008279">
    <property type="entry name" value="PEP-util_enz_mobile_dom"/>
</dbReference>
<protein>
    <recommendedName>
        <fullName evidence="7">Phosphoenolpyruvate-protein phosphotransferase</fullName>
        <ecNumber evidence="6">2.7.3.9</ecNumber>
    </recommendedName>
    <alternativeName>
        <fullName evidence="16">Phosphotransferase system, enzyme I</fullName>
    </alternativeName>
</protein>
<dbReference type="Gene3D" id="3.20.20.60">
    <property type="entry name" value="Phosphoenolpyruvate-binding domains"/>
    <property type="match status" value="1"/>
</dbReference>
<dbReference type="PANTHER" id="PTHR46244:SF3">
    <property type="entry name" value="PHOSPHOENOLPYRUVATE-PROTEIN PHOSPHOTRANSFERASE"/>
    <property type="match status" value="1"/>
</dbReference>
<evidence type="ECO:0000256" key="13">
    <source>
        <dbReference type="ARBA" id="ARBA00022723"/>
    </source>
</evidence>
<dbReference type="InterPro" id="IPR015813">
    <property type="entry name" value="Pyrv/PenolPyrv_kinase-like_dom"/>
</dbReference>
<accession>A0A4Q0I6G1</accession>
<evidence type="ECO:0000313" key="20">
    <source>
        <dbReference type="EMBL" id="RXE59487.1"/>
    </source>
</evidence>
<evidence type="ECO:0000256" key="3">
    <source>
        <dbReference type="ARBA" id="ARBA00002728"/>
    </source>
</evidence>
<dbReference type="PRINTS" id="PR01736">
    <property type="entry name" value="PHPHTRNFRASE"/>
</dbReference>
<dbReference type="SUPFAM" id="SSF47831">
    <property type="entry name" value="Enzyme I of the PEP:sugar phosphotransferase system HPr-binding (sub)domain"/>
    <property type="match status" value="1"/>
</dbReference>
<evidence type="ECO:0000256" key="8">
    <source>
        <dbReference type="ARBA" id="ARBA00022448"/>
    </source>
</evidence>
<evidence type="ECO:0000256" key="16">
    <source>
        <dbReference type="ARBA" id="ARBA00033235"/>
    </source>
</evidence>
<evidence type="ECO:0000256" key="5">
    <source>
        <dbReference type="ARBA" id="ARBA00007837"/>
    </source>
</evidence>
<comment type="catalytic activity">
    <reaction evidence="1">
        <text>L-histidyl-[protein] + phosphoenolpyruvate = N(pros)-phospho-L-histidyl-[protein] + pyruvate</text>
        <dbReference type="Rhea" id="RHEA:23880"/>
        <dbReference type="Rhea" id="RHEA-COMP:9745"/>
        <dbReference type="Rhea" id="RHEA-COMP:9746"/>
        <dbReference type="ChEBI" id="CHEBI:15361"/>
        <dbReference type="ChEBI" id="CHEBI:29979"/>
        <dbReference type="ChEBI" id="CHEBI:58702"/>
        <dbReference type="ChEBI" id="CHEBI:64837"/>
        <dbReference type="EC" id="2.7.3.9"/>
    </reaction>
</comment>
<keyword evidence="12" id="KW-0598">Phosphotransferase system</keyword>
<dbReference type="GO" id="GO:0016301">
    <property type="term" value="F:kinase activity"/>
    <property type="evidence" value="ECO:0007669"/>
    <property type="project" value="UniProtKB-KW"/>
</dbReference>
<feature type="domain" description="PEP-utilising enzyme mobile" evidence="17">
    <location>
        <begin position="161"/>
        <end position="234"/>
    </location>
</feature>
<dbReference type="Gene3D" id="3.50.30.10">
    <property type="entry name" value="Phosphohistidine domain"/>
    <property type="match status" value="1"/>
</dbReference>
<keyword evidence="10" id="KW-0762">Sugar transport</keyword>
<keyword evidence="20" id="KW-0670">Pyruvate</keyword>
<evidence type="ECO:0000256" key="12">
    <source>
        <dbReference type="ARBA" id="ARBA00022683"/>
    </source>
</evidence>
<evidence type="ECO:0000259" key="19">
    <source>
        <dbReference type="Pfam" id="PF05524"/>
    </source>
</evidence>
<evidence type="ECO:0000256" key="11">
    <source>
        <dbReference type="ARBA" id="ARBA00022679"/>
    </source>
</evidence>
<dbReference type="EC" id="2.7.3.9" evidence="6"/>
<keyword evidence="11 20" id="KW-0808">Transferase</keyword>
<feature type="domain" description="PEP-utilising enzyme C-terminal" evidence="18">
    <location>
        <begin position="273"/>
        <end position="550"/>
    </location>
</feature>
<keyword evidence="15" id="KW-0460">Magnesium</keyword>
<dbReference type="InterPro" id="IPR036637">
    <property type="entry name" value="Phosphohistidine_dom_sf"/>
</dbReference>
<keyword evidence="8" id="KW-0813">Transport</keyword>
<dbReference type="InterPro" id="IPR008731">
    <property type="entry name" value="PTS_EIN"/>
</dbReference>
<evidence type="ECO:0000256" key="2">
    <source>
        <dbReference type="ARBA" id="ARBA00001946"/>
    </source>
</evidence>
<sequence>MERKNFEGEPVSTGTGVGKVFIIKESDIEINEDIIDESEVEAQITNLEVAICRTFIEIYDLNDGFRGILSEEENRIFDFYKEILDDRTFFEEIKNLIKNERYRADMAIHTCIKKYIDEISESNNEYIKQRVFDLNDVAKRLIKNISGGISDENDIKIKEINSEQIVVIKELTPIIAASLAKKEVKGVVAEEGAGYFTHASIILRSTGIPAINGICIDEIEKFHDNPAIIDGEKGILIVNPTEREMDDFKFGSSRKPLCIKDSKNSGILFEGRPVETADGHRVGLFVNISSVKEFFAAKSLGIDGVGLVRTESLFINYKKIPDEKRQYLIYSKIAKEISGKPVVIRTADIGGDKVPGALGINDQSLSRSPRGIKRSLEHKKELITQIRAIMRAAEFGEVSISFPMVDSIKQIKEVKSIIEEVSVELTEKNGQPLKSIRIGTMIETAESVKIIEEILNEVDFISIGTNDMLHQICEQNRKCSTLEMRSYLEPVFLQTLKYCVDKAIEKNKPASVCGEMATDPMAVIVLLGIGVKDLSMGPAYIEDIGRFIRTVKLDEAKEAARRAMEGRSLQEVKDMLSEWIKSRM</sequence>
<comment type="cofactor">
    <cofactor evidence="2">
        <name>Mg(2+)</name>
        <dbReference type="ChEBI" id="CHEBI:18420"/>
    </cofactor>
</comment>
<dbReference type="Pfam" id="PF05524">
    <property type="entry name" value="PEP-utilisers_N"/>
    <property type="match status" value="1"/>
</dbReference>
<dbReference type="InterPro" id="IPR040442">
    <property type="entry name" value="Pyrv_kinase-like_dom_sf"/>
</dbReference>
<evidence type="ECO:0000256" key="15">
    <source>
        <dbReference type="ARBA" id="ARBA00022842"/>
    </source>
</evidence>
<gene>
    <name evidence="20" type="primary">ptsP</name>
    <name evidence="20" type="ORF">EFD62_07505</name>
</gene>
<dbReference type="OrthoDB" id="9765468at2"/>
<comment type="subcellular location">
    <subcellularLocation>
        <location evidence="4">Cytoplasm</location>
    </subcellularLocation>
</comment>
<dbReference type="RefSeq" id="WP_069195763.1">
    <property type="nucleotide sequence ID" value="NZ_RLII01000006.1"/>
</dbReference>
<evidence type="ECO:0000313" key="21">
    <source>
        <dbReference type="Proteomes" id="UP000289166"/>
    </source>
</evidence>
<dbReference type="PANTHER" id="PTHR46244">
    <property type="entry name" value="PHOSPHOENOLPYRUVATE-PROTEIN PHOSPHOTRANSFERASE"/>
    <property type="match status" value="1"/>
</dbReference>
<comment type="caution">
    <text evidence="20">The sequence shown here is derived from an EMBL/GenBank/DDBJ whole genome shotgun (WGS) entry which is preliminary data.</text>
</comment>
<evidence type="ECO:0000256" key="9">
    <source>
        <dbReference type="ARBA" id="ARBA00022490"/>
    </source>
</evidence>
<evidence type="ECO:0000256" key="14">
    <source>
        <dbReference type="ARBA" id="ARBA00022777"/>
    </source>
</evidence>
<dbReference type="Proteomes" id="UP000289166">
    <property type="component" value="Unassembled WGS sequence"/>
</dbReference>
<dbReference type="Gene3D" id="1.10.274.10">
    <property type="entry name" value="PtsI, HPr-binding domain"/>
    <property type="match status" value="1"/>
</dbReference>
<dbReference type="InterPro" id="IPR000121">
    <property type="entry name" value="PEP_util_C"/>
</dbReference>
<dbReference type="Pfam" id="PF00391">
    <property type="entry name" value="PEP-utilizers"/>
    <property type="match status" value="1"/>
</dbReference>
<dbReference type="AlphaFoldDB" id="A0A4Q0I6G1"/>
<dbReference type="SUPFAM" id="SSF51621">
    <property type="entry name" value="Phosphoenolpyruvate/pyruvate domain"/>
    <property type="match status" value="1"/>
</dbReference>
<name>A0A4Q0I6G1_9FIRM</name>
<dbReference type="NCBIfam" id="TIGR01417">
    <property type="entry name" value="PTS_I_fam"/>
    <property type="match status" value="1"/>
</dbReference>